<dbReference type="AlphaFoldDB" id="A0A371CXK3"/>
<evidence type="ECO:0000313" key="4">
    <source>
        <dbReference type="Proteomes" id="UP000256964"/>
    </source>
</evidence>
<dbReference type="OrthoDB" id="2801423at2759"/>
<evidence type="ECO:0000259" key="2">
    <source>
        <dbReference type="Pfam" id="PF20231"/>
    </source>
</evidence>
<feature type="compositionally biased region" description="Polar residues" evidence="1">
    <location>
        <begin position="807"/>
        <end position="819"/>
    </location>
</feature>
<evidence type="ECO:0000256" key="1">
    <source>
        <dbReference type="SAM" id="MobiDB-lite"/>
    </source>
</evidence>
<protein>
    <recommendedName>
        <fullName evidence="2">DUF6589 domain-containing protein</fullName>
    </recommendedName>
</protein>
<feature type="compositionally biased region" description="Polar residues" evidence="1">
    <location>
        <begin position="160"/>
        <end position="175"/>
    </location>
</feature>
<feature type="compositionally biased region" description="Low complexity" evidence="1">
    <location>
        <begin position="830"/>
        <end position="863"/>
    </location>
</feature>
<feature type="region of interest" description="Disordered" evidence="1">
    <location>
        <begin position="160"/>
        <end position="201"/>
    </location>
</feature>
<gene>
    <name evidence="3" type="ORF">OH76DRAFT_1421087</name>
</gene>
<organism evidence="3 4">
    <name type="scientific">Lentinus brumalis</name>
    <dbReference type="NCBI Taxonomy" id="2498619"/>
    <lineage>
        <taxon>Eukaryota</taxon>
        <taxon>Fungi</taxon>
        <taxon>Dikarya</taxon>
        <taxon>Basidiomycota</taxon>
        <taxon>Agaricomycotina</taxon>
        <taxon>Agaricomycetes</taxon>
        <taxon>Polyporales</taxon>
        <taxon>Polyporaceae</taxon>
        <taxon>Lentinus</taxon>
    </lineage>
</organism>
<name>A0A371CXK3_9APHY</name>
<feature type="region of interest" description="Disordered" evidence="1">
    <location>
        <begin position="794"/>
        <end position="893"/>
    </location>
</feature>
<evidence type="ECO:0000313" key="3">
    <source>
        <dbReference type="EMBL" id="RDX44996.1"/>
    </source>
</evidence>
<proteinExistence type="predicted"/>
<accession>A0A371CXK3</accession>
<feature type="region of interest" description="Disordered" evidence="1">
    <location>
        <begin position="1"/>
        <end position="57"/>
    </location>
</feature>
<dbReference type="STRING" id="139420.A0A371CXK3"/>
<keyword evidence="4" id="KW-1185">Reference proteome</keyword>
<feature type="compositionally biased region" description="Low complexity" evidence="1">
    <location>
        <begin position="32"/>
        <end position="48"/>
    </location>
</feature>
<dbReference type="InterPro" id="IPR046496">
    <property type="entry name" value="DUF6589"/>
</dbReference>
<reference evidence="3 4" key="1">
    <citation type="journal article" date="2018" name="Biotechnol. Biofuels">
        <title>Integrative visual omics of the white-rot fungus Polyporus brumalis exposes the biotechnological potential of its oxidative enzymes for delignifying raw plant biomass.</title>
        <authorList>
            <person name="Miyauchi S."/>
            <person name="Rancon A."/>
            <person name="Drula E."/>
            <person name="Hage H."/>
            <person name="Chaduli D."/>
            <person name="Favel A."/>
            <person name="Grisel S."/>
            <person name="Henrissat B."/>
            <person name="Herpoel-Gimbert I."/>
            <person name="Ruiz-Duenas F.J."/>
            <person name="Chevret D."/>
            <person name="Hainaut M."/>
            <person name="Lin J."/>
            <person name="Wang M."/>
            <person name="Pangilinan J."/>
            <person name="Lipzen A."/>
            <person name="Lesage-Meessen L."/>
            <person name="Navarro D."/>
            <person name="Riley R."/>
            <person name="Grigoriev I.V."/>
            <person name="Zhou S."/>
            <person name="Raouche S."/>
            <person name="Rosso M.N."/>
        </authorList>
    </citation>
    <scope>NUCLEOTIDE SEQUENCE [LARGE SCALE GENOMIC DNA]</scope>
    <source>
        <strain evidence="3 4">BRFM 1820</strain>
    </source>
</reference>
<feature type="domain" description="DUF6589" evidence="2">
    <location>
        <begin position="509"/>
        <end position="1046"/>
    </location>
</feature>
<sequence length="1168" mass="128762">MAAYSPQLLPLSTASGPIPWPPSTPVASRHVPAAPSISPSTSTFSQPPSERPSAANPTRAHIEEDILAGLLDGLDLPDMDPRQRSKWHKHLSVQDRLNIVLRCIHKCGFDHLGNFLGCLFAPPPQGSRANPGARMVSTFLQKRSKGPRPVDIMQLMYSHPASQKPASQEPISSALHSLPRHSRPQSERVRSELPKTESNTTTRTDVLDWALSSLVLPCIDDERETLLSYENNFSIHGDITWDTILSWDAERAQDVVARQAPVTFALTSTLCTSQHARKTLSDAVAAAASKSSDGLAAPAAASALQVVRHEQDGEVGEAVGQVQEGVEVDEDGGAAAEAADEGVAVGSEDGEGAELDGEPELELKLLRDPWLVATTHVISALNLSYKYATSFQTFFGTCLFVANAPRRVFRMAGRLGLSVSHSTLLKRLRQLAKDSGRRVKRLGASVKDSAVSFLIVWDNVNKRQRPWQTTLSKQDNMQSGTAATVISLEDVPEGALDLEPLMENIRKQERLKLTVEDLENDIDWEHIAGVGKGTVERILVKYVPILSPHRPDVEKTFTETHKKHPLRLRKTDVQSLRCSSIDESTTVGTWQVLRDIVFKQLGIAKEWLNNKIIIACGDQLTIQRLRKVKIFRSKAASAAARCDCFLPVIQLWHMKWAWMKAIFRLGYRPDFTGRGVFGMYQDCVLLGREKFNHKTCDFYPGHGILLDRFEALVLEAFRLICKEETGLDYNSSIPLVQNIGKYFEEGGPLAKCSYGKIQSLSSRVYDRYLSFAAYEAAGDERTWLSGNFGSIANDTVHPPSNPEPSGDITTTPASETTRASQHDGAEVQEETSSTATAATETSTMPGASPAAPETETSPTPGASASVLIAEASGVSGSEPSTASGPGTNSETDLGERDHVYQNHAASMRLTFLYLEFCFSVAEGDIGRVEEIMKILRFSFLGAGSTNYANELLELACNFMREFPPALREAIRNNWLVNPSGLPGHWHELDLLQEHFNFWLKRLFNSKSLDFDSSFLRDVVGLNLRGFCDLRDKMLKFFGLQRPGSTHTKADTKADINRLGTHYRENKILQFHRGRTQPYKLPNEFEVGYDKLVEGQLETFLARTVVDRSQVHGTLAATGDTDHDEAQIDAAIGALLSGDEFQPPNPIIAHSEGYSSLDPFQSVIDILNE</sequence>
<feature type="compositionally biased region" description="Polar residues" evidence="1">
    <location>
        <begin position="874"/>
        <end position="891"/>
    </location>
</feature>
<dbReference type="Proteomes" id="UP000256964">
    <property type="component" value="Unassembled WGS sequence"/>
</dbReference>
<dbReference type="EMBL" id="KZ857443">
    <property type="protein sequence ID" value="RDX44996.1"/>
    <property type="molecule type" value="Genomic_DNA"/>
</dbReference>
<dbReference type="Pfam" id="PF20231">
    <property type="entry name" value="DUF6589"/>
    <property type="match status" value="1"/>
</dbReference>
<feature type="compositionally biased region" description="Basic and acidic residues" evidence="1">
    <location>
        <begin position="184"/>
        <end position="195"/>
    </location>
</feature>